<dbReference type="Pfam" id="PF05904">
    <property type="entry name" value="DUF863"/>
    <property type="match status" value="2"/>
</dbReference>
<feature type="region of interest" description="Disordered" evidence="1">
    <location>
        <begin position="903"/>
        <end position="941"/>
    </location>
</feature>
<feature type="compositionally biased region" description="Basic residues" evidence="1">
    <location>
        <begin position="919"/>
        <end position="932"/>
    </location>
</feature>
<gene>
    <name evidence="2" type="ORF">ZEAMMB73_Zm00001d013241</name>
</gene>
<feature type="region of interest" description="Disordered" evidence="1">
    <location>
        <begin position="330"/>
        <end position="349"/>
    </location>
</feature>
<protein>
    <submittedName>
        <fullName evidence="2">Uncharacterized protein</fullName>
    </submittedName>
</protein>
<dbReference type="PANTHER" id="PTHR33167">
    <property type="entry name" value="TRANSCRIPTION FACTOR, PUTATIVE (DUF863)-RELATED"/>
    <property type="match status" value="1"/>
</dbReference>
<feature type="region of interest" description="Disordered" evidence="1">
    <location>
        <begin position="268"/>
        <end position="314"/>
    </location>
</feature>
<proteinExistence type="predicted"/>
<dbReference type="ExpressionAtlas" id="A0A1D6GGQ7">
    <property type="expression patterns" value="baseline and differential"/>
</dbReference>
<sequence length="1051" mass="115863">MGALLPFVRRVTRAVRLSPLQRSAEDRFATRMGAKVERESYMPGYYATGDLNLEPNGRWSPYYEEMTSNDQLCNGFTTKPTNDYSEFDKEILKHQILEHEAVFRQQPHNPLAIQVYELHRVYKIQKDMMKQHQSKEVYSYPTLAVASHTNSPSQVPQNGAKMMWQMPVPPMSTTYRKAIGEHNDTNQSSMKFLREGSVQSSPNGFISSDVGPRSRQGTFDLQLPADHYIDDDGTSDNKPIDFLGLASDTKPRNDAELTLVSAEGLGKFSDNSSSSGLQTTNNLGPRQVTDLNESNTGFHMGRANGSVSRGLPRTLENSWNQPILRANTTNFSFSKKHSKEKHTDEGTSSNFFDTSVKTIHDDKPSINKGNNKVHFDIFVCFRHTLLAAEFLSCSSKQVSSVTFLAPRYNDADPPKYFKAVDGRPATASYNHFVYQGQNSSVGWIAQSPLEPSVINNFARVDRPHHLNMGTFTAPVSIPQIDNPSIVSPMGSCTADPRSSVINNPALIPRFNGFSTVNSYTSLSAVTQSIGTSIPKLINVDNVDKRYRGFPLDSFSVSHSRHQVAVSSNLEQKNSQKLEDSDQQSHGKGMKNFNLNETLSDCQEDGLVEQDGRCASSFQHDKDGGSVLGISWLKKKLMSADPTAVEKPGKIFGHSLGTAIELKNTKDQNEPAVTIRNLSDSASTSVGCAIKKDRPSDNIVTGTLPVCNKAQEGATCLPLSCQKHVPKDGQAAEGATKKSGAPIRNFIDLNDDVPNDDNSEESVVSHECHVEPSRNNHPKRAFVIDLEVPACEEDASWDIDQECAQPKPDAYQEVDDGSDTSALAAAENIVALSRNTPTAAEASDDTLQWFADLAVLNINDLAEQAELQACTNDSSNYESDSFESLTLKLEETKIDDLWSRPLEPETATDEQTVSAAHLLTKPRRGQQRRRRQKRDFQRDVLPGLSSLSRPEITEDVQLLEGLVQASGGSWESSLTRRGRCGGRARGRKPRKTVVTVIVEEEEEEEVEVSPPPKPAGTGELEADGRGMIGWGRTTRRCRRARCPSGNSMATAS</sequence>
<dbReference type="AlphaFoldDB" id="A0A1D6GGQ7"/>
<dbReference type="FunCoup" id="A0A1D6GGQ7">
    <property type="interactions" value="480"/>
</dbReference>
<dbReference type="InParanoid" id="A0A1D6GGQ7"/>
<evidence type="ECO:0000313" key="2">
    <source>
        <dbReference type="EMBL" id="AQK62738.1"/>
    </source>
</evidence>
<dbReference type="InterPro" id="IPR008581">
    <property type="entry name" value="DUF863_pln"/>
</dbReference>
<feature type="region of interest" description="Disordered" evidence="1">
    <location>
        <begin position="999"/>
        <end position="1031"/>
    </location>
</feature>
<feature type="compositionally biased region" description="Basic and acidic residues" evidence="1">
    <location>
        <begin position="573"/>
        <end position="584"/>
    </location>
</feature>
<dbReference type="IntAct" id="A0A1D6GGQ7">
    <property type="interactions" value="2"/>
</dbReference>
<feature type="compositionally biased region" description="Polar residues" evidence="1">
    <location>
        <begin position="269"/>
        <end position="297"/>
    </location>
</feature>
<organism evidence="2">
    <name type="scientific">Zea mays</name>
    <name type="common">Maize</name>
    <dbReference type="NCBI Taxonomy" id="4577"/>
    <lineage>
        <taxon>Eukaryota</taxon>
        <taxon>Viridiplantae</taxon>
        <taxon>Streptophyta</taxon>
        <taxon>Embryophyta</taxon>
        <taxon>Tracheophyta</taxon>
        <taxon>Spermatophyta</taxon>
        <taxon>Magnoliopsida</taxon>
        <taxon>Liliopsida</taxon>
        <taxon>Poales</taxon>
        <taxon>Poaceae</taxon>
        <taxon>PACMAD clade</taxon>
        <taxon>Panicoideae</taxon>
        <taxon>Andropogonodae</taxon>
        <taxon>Andropogoneae</taxon>
        <taxon>Tripsacinae</taxon>
        <taxon>Zea</taxon>
    </lineage>
</organism>
<dbReference type="PANTHER" id="PTHR33167:SF68">
    <property type="entry name" value="OS03G0758600 PROTEIN"/>
    <property type="match status" value="1"/>
</dbReference>
<feature type="region of interest" description="Disordered" evidence="1">
    <location>
        <begin position="562"/>
        <end position="593"/>
    </location>
</feature>
<reference evidence="2" key="1">
    <citation type="submission" date="2015-12" db="EMBL/GenBank/DDBJ databases">
        <title>Update maize B73 reference genome by single molecule sequencing technologies.</title>
        <authorList>
            <consortium name="Maize Genome Sequencing Project"/>
            <person name="Ware D."/>
        </authorList>
    </citation>
    <scope>NUCLEOTIDE SEQUENCE</scope>
    <source>
        <tissue evidence="2">Seedling</tissue>
    </source>
</reference>
<evidence type="ECO:0000256" key="1">
    <source>
        <dbReference type="SAM" id="MobiDB-lite"/>
    </source>
</evidence>
<dbReference type="EMBL" id="CM000781">
    <property type="protein sequence ID" value="AQK62738.1"/>
    <property type="molecule type" value="Genomic_DNA"/>
</dbReference>
<accession>A0A1D6GGQ7</accession>
<name>A0A1D6GGQ7_MAIZE</name>